<evidence type="ECO:0000256" key="1">
    <source>
        <dbReference type="ARBA" id="ARBA00022801"/>
    </source>
</evidence>
<dbReference type="CDD" id="cd03673">
    <property type="entry name" value="NUDIX_Ap6A_hydrolase"/>
    <property type="match status" value="1"/>
</dbReference>
<dbReference type="InterPro" id="IPR029033">
    <property type="entry name" value="His_PPase_superfam"/>
</dbReference>
<dbReference type="InterPro" id="IPR000086">
    <property type="entry name" value="NUDIX_hydrolase_dom"/>
</dbReference>
<organism evidence="3 4">
    <name type="scientific">Phytohabitans kaempferiae</name>
    <dbReference type="NCBI Taxonomy" id="1620943"/>
    <lineage>
        <taxon>Bacteria</taxon>
        <taxon>Bacillati</taxon>
        <taxon>Actinomycetota</taxon>
        <taxon>Actinomycetes</taxon>
        <taxon>Micromonosporales</taxon>
        <taxon>Micromonosporaceae</taxon>
    </lineage>
</organism>
<dbReference type="PROSITE" id="PS00893">
    <property type="entry name" value="NUDIX_BOX"/>
    <property type="match status" value="1"/>
</dbReference>
<gene>
    <name evidence="3" type="ORF">ACFFIA_20975</name>
</gene>
<protein>
    <submittedName>
        <fullName evidence="3">Bifunctional NUDIX hydrolase/histidine phosphatase family protein</fullName>
        <ecNumber evidence="3">3.1.3.-</ecNumber>
        <ecNumber evidence="3">3.6.-.-</ecNumber>
    </submittedName>
</protein>
<comment type="caution">
    <text evidence="3">The sequence shown here is derived from an EMBL/GenBank/DDBJ whole genome shotgun (WGS) entry which is preliminary data.</text>
</comment>
<evidence type="ECO:0000313" key="3">
    <source>
        <dbReference type="EMBL" id="MFC0530140.1"/>
    </source>
</evidence>
<evidence type="ECO:0000313" key="4">
    <source>
        <dbReference type="Proteomes" id="UP001589867"/>
    </source>
</evidence>
<dbReference type="CDD" id="cd07067">
    <property type="entry name" value="HP_PGM_like"/>
    <property type="match status" value="1"/>
</dbReference>
<dbReference type="EC" id="3.6.-.-" evidence="3"/>
<dbReference type="SUPFAM" id="SSF55811">
    <property type="entry name" value="Nudix"/>
    <property type="match status" value="1"/>
</dbReference>
<reference evidence="3 4" key="1">
    <citation type="submission" date="2024-09" db="EMBL/GenBank/DDBJ databases">
        <authorList>
            <person name="Sun Q."/>
            <person name="Mori K."/>
        </authorList>
    </citation>
    <scope>NUCLEOTIDE SEQUENCE [LARGE SCALE GENOMIC DNA]</scope>
    <source>
        <strain evidence="3 4">TBRC 3947</strain>
    </source>
</reference>
<dbReference type="InterPro" id="IPR051325">
    <property type="entry name" value="Nudix_hydrolase_domain"/>
</dbReference>
<keyword evidence="4" id="KW-1185">Reference proteome</keyword>
<dbReference type="InterPro" id="IPR015797">
    <property type="entry name" value="NUDIX_hydrolase-like_dom_sf"/>
</dbReference>
<dbReference type="InterPro" id="IPR013078">
    <property type="entry name" value="His_Pase_superF_clade-1"/>
</dbReference>
<sequence>MAAVGTVRAAGGVVWRPGVRGGVEVCLVHRPRYDDWSLPKGKLHAREHPLAAAVREVAEETGVSGQPQVRLPSIRYWRDGQPKVVDYWSMRMLSATRFRPNAEVDGLRWVSTNTAERLLTYDHDARVLRHFASLPRITAAVALVRHALAGKRGDWRGPDGARPLDPAGLAQARTLAPVLAAVAPERILSASVRRCIETVEPVGARLDLPIEVDAAFNEPKPGQEPADVAAEAAARLAALATEYGAVVVCSQGKVIPPALARLSRLGSAKAWATPKGTGWLLAFAGTHLAGADRLTV</sequence>
<dbReference type="EC" id="3.1.3.-" evidence="3"/>
<dbReference type="Gene3D" id="3.90.79.10">
    <property type="entry name" value="Nucleoside Triphosphate Pyrophosphohydrolase"/>
    <property type="match status" value="1"/>
</dbReference>
<dbReference type="SUPFAM" id="SSF53254">
    <property type="entry name" value="Phosphoglycerate mutase-like"/>
    <property type="match status" value="1"/>
</dbReference>
<dbReference type="SMART" id="SM00855">
    <property type="entry name" value="PGAM"/>
    <property type="match status" value="1"/>
</dbReference>
<dbReference type="Proteomes" id="UP001589867">
    <property type="component" value="Unassembled WGS sequence"/>
</dbReference>
<dbReference type="PANTHER" id="PTHR21340">
    <property type="entry name" value="DIADENOSINE 5,5-P1,P4-TETRAPHOSPHATE PYROPHOSPHOHYDROLASE MUTT"/>
    <property type="match status" value="1"/>
</dbReference>
<feature type="domain" description="Nudix hydrolase" evidence="2">
    <location>
        <begin position="5"/>
        <end position="133"/>
    </location>
</feature>
<dbReference type="Pfam" id="PF00300">
    <property type="entry name" value="His_Phos_1"/>
    <property type="match status" value="1"/>
</dbReference>
<keyword evidence="1 3" id="KW-0378">Hydrolase</keyword>
<proteinExistence type="predicted"/>
<name>A0ABV6M619_9ACTN</name>
<dbReference type="PANTHER" id="PTHR21340:SF0">
    <property type="entry name" value="BIS(5'-NUCLEOSYL)-TETRAPHOSPHATASE [ASYMMETRICAL]"/>
    <property type="match status" value="1"/>
</dbReference>
<dbReference type="EMBL" id="JBHLUH010000041">
    <property type="protein sequence ID" value="MFC0530140.1"/>
    <property type="molecule type" value="Genomic_DNA"/>
</dbReference>
<dbReference type="Gene3D" id="3.40.50.1240">
    <property type="entry name" value="Phosphoglycerate mutase-like"/>
    <property type="match status" value="1"/>
</dbReference>
<accession>A0ABV6M619</accession>
<dbReference type="PROSITE" id="PS51462">
    <property type="entry name" value="NUDIX"/>
    <property type="match status" value="1"/>
</dbReference>
<dbReference type="RefSeq" id="WP_377253243.1">
    <property type="nucleotide sequence ID" value="NZ_JBHLUH010000041.1"/>
</dbReference>
<evidence type="ECO:0000259" key="2">
    <source>
        <dbReference type="PROSITE" id="PS51462"/>
    </source>
</evidence>
<dbReference type="GO" id="GO:0016787">
    <property type="term" value="F:hydrolase activity"/>
    <property type="evidence" value="ECO:0007669"/>
    <property type="project" value="UniProtKB-KW"/>
</dbReference>
<dbReference type="InterPro" id="IPR020084">
    <property type="entry name" value="NUDIX_hydrolase_CS"/>
</dbReference>
<dbReference type="Pfam" id="PF00293">
    <property type="entry name" value="NUDIX"/>
    <property type="match status" value="1"/>
</dbReference>